<gene>
    <name evidence="2" type="ORF">J4215_05215</name>
</gene>
<name>A0A8T4L3P0_9ARCH</name>
<dbReference type="EMBL" id="JAGVWC010000011">
    <property type="protein sequence ID" value="MBS3061953.1"/>
    <property type="molecule type" value="Genomic_DNA"/>
</dbReference>
<sequence length="446" mass="46771">MSLKRFSVPIGMVALVLLLLLVGCTSAPSNPNGGASTGRIVIGITDAAANMESVSKIDVTIDQIQVHSASKGWVTVSSTSKTVDLLALKSQSMVVALTDVNLQPGTYQQLRLQISKVMVTDETGTTEAKLPSNELKLVGQLDVNSNSTSTVVLDVLADESLHVTGNGKYILAPVIQMETRSNATVEAGSNNSISVRGGTVKSNAKFGMDIQGNMGVGIGIPRDTALDIDAQGKIRIGLGPQGRGNGRVVIGITDAKKDLNNVTSILLTVTRVEVRDSNAGLWNTISSSVQTFDLIALSADSSIALMADVNVMAGTYDQIRLSVSDVNLTVDNQAKTAKLPSNVLRIDANLEVDQNETATAVLDFNADDSLHVTGNGKYILAPVILVETKSEVDVSVTQGQKVILVGGITTTKHAVGMNEDGEMGVDMRIGPQVILEIGVDGIISIP</sequence>
<evidence type="ECO:0000313" key="2">
    <source>
        <dbReference type="EMBL" id="MBS3061953.1"/>
    </source>
</evidence>
<evidence type="ECO:0000313" key="3">
    <source>
        <dbReference type="Proteomes" id="UP000675968"/>
    </source>
</evidence>
<proteinExistence type="predicted"/>
<reference evidence="2" key="2">
    <citation type="submission" date="2021-05" db="EMBL/GenBank/DDBJ databases">
        <title>Protein family content uncovers lineage relationships and bacterial pathway maintenance mechanisms in DPANN archaea.</title>
        <authorList>
            <person name="Castelle C.J."/>
            <person name="Meheust R."/>
            <person name="Jaffe A.L."/>
            <person name="Seitz K."/>
            <person name="Gong X."/>
            <person name="Baker B.J."/>
            <person name="Banfield J.F."/>
        </authorList>
    </citation>
    <scope>NUCLEOTIDE SEQUENCE</scope>
    <source>
        <strain evidence="2">RIFCSPLOWO2_01_FULL_AR10_48_17</strain>
    </source>
</reference>
<dbReference type="Pfam" id="PF14321">
    <property type="entry name" value="DUF4382"/>
    <property type="match status" value="2"/>
</dbReference>
<feature type="domain" description="DUF4382" evidence="1">
    <location>
        <begin position="37"/>
        <end position="173"/>
    </location>
</feature>
<organism evidence="2 3">
    <name type="scientific">Candidatus Iainarchaeum sp</name>
    <dbReference type="NCBI Taxonomy" id="3101447"/>
    <lineage>
        <taxon>Archaea</taxon>
        <taxon>Candidatus Iainarchaeota</taxon>
        <taxon>Candidatus Iainarchaeia</taxon>
        <taxon>Candidatus Iainarchaeales</taxon>
        <taxon>Candidatus Iainarchaeaceae</taxon>
        <taxon>Candidatus Iainarchaeum</taxon>
    </lineage>
</organism>
<feature type="domain" description="DUF4382" evidence="1">
    <location>
        <begin position="245"/>
        <end position="382"/>
    </location>
</feature>
<accession>A0A8T4L3P0</accession>
<dbReference type="PROSITE" id="PS51257">
    <property type="entry name" value="PROKAR_LIPOPROTEIN"/>
    <property type="match status" value="1"/>
</dbReference>
<protein>
    <submittedName>
        <fullName evidence="2">DUF4382 domain-containing protein</fullName>
    </submittedName>
</protein>
<dbReference type="InterPro" id="IPR025491">
    <property type="entry name" value="DUF4382"/>
</dbReference>
<reference evidence="2" key="1">
    <citation type="submission" date="2021-03" db="EMBL/GenBank/DDBJ databases">
        <authorList>
            <person name="Jaffe A."/>
        </authorList>
    </citation>
    <scope>NUCLEOTIDE SEQUENCE</scope>
    <source>
        <strain evidence="2">RIFCSPLOWO2_01_FULL_AR10_48_17</strain>
    </source>
</reference>
<comment type="caution">
    <text evidence="2">The sequence shown here is derived from an EMBL/GenBank/DDBJ whole genome shotgun (WGS) entry which is preliminary data.</text>
</comment>
<dbReference type="AlphaFoldDB" id="A0A8T4L3P0"/>
<evidence type="ECO:0000259" key="1">
    <source>
        <dbReference type="Pfam" id="PF14321"/>
    </source>
</evidence>
<dbReference type="Proteomes" id="UP000675968">
    <property type="component" value="Unassembled WGS sequence"/>
</dbReference>